<accession>A0A2P6QSD7</accession>
<reference evidence="2 3" key="1">
    <citation type="journal article" date="2018" name="Nat. Genet.">
        <title>The Rosa genome provides new insights in the design of modern roses.</title>
        <authorList>
            <person name="Bendahmane M."/>
        </authorList>
    </citation>
    <scope>NUCLEOTIDE SEQUENCE [LARGE SCALE GENOMIC DNA]</scope>
    <source>
        <strain evidence="3">cv. Old Blush</strain>
    </source>
</reference>
<sequence>MGFEIQEEFRPITPIRVVPVQHPTVNSTEDALEECLTPKSPAARMILKQPLVCPPAPKKPPQPRRKLRSPSKELFKVPDDFASVLRVISTSAAPTKKIRAS</sequence>
<keyword evidence="3" id="KW-1185">Reference proteome</keyword>
<dbReference type="Proteomes" id="UP000238479">
    <property type="component" value="Chromosome 4"/>
</dbReference>
<evidence type="ECO:0000313" key="3">
    <source>
        <dbReference type="Proteomes" id="UP000238479"/>
    </source>
</evidence>
<dbReference type="AlphaFoldDB" id="A0A2P6QSD7"/>
<dbReference type="OMA" id="VHEHEEC"/>
<name>A0A2P6QSD7_ROSCH</name>
<protein>
    <submittedName>
        <fullName evidence="2">Uncharacterized protein</fullName>
    </submittedName>
</protein>
<evidence type="ECO:0000313" key="2">
    <source>
        <dbReference type="EMBL" id="PRQ37089.1"/>
    </source>
</evidence>
<dbReference type="Gramene" id="PRQ37089">
    <property type="protein sequence ID" value="PRQ37089"/>
    <property type="gene ID" value="RchiOBHm_Chr4g0398731"/>
</dbReference>
<dbReference type="PANTHER" id="PTHR35162:SF2">
    <property type="entry name" value="OS08G0516600 PROTEIN"/>
    <property type="match status" value="1"/>
</dbReference>
<evidence type="ECO:0000256" key="1">
    <source>
        <dbReference type="SAM" id="MobiDB-lite"/>
    </source>
</evidence>
<dbReference type="PANTHER" id="PTHR35162">
    <property type="entry name" value="OS08G0516600 PROTEIN"/>
    <property type="match status" value="1"/>
</dbReference>
<dbReference type="EMBL" id="PDCK01000042">
    <property type="protein sequence ID" value="PRQ37089.1"/>
    <property type="molecule type" value="Genomic_DNA"/>
</dbReference>
<comment type="caution">
    <text evidence="2">The sequence shown here is derived from an EMBL/GenBank/DDBJ whole genome shotgun (WGS) entry which is preliminary data.</text>
</comment>
<organism evidence="2 3">
    <name type="scientific">Rosa chinensis</name>
    <name type="common">China rose</name>
    <dbReference type="NCBI Taxonomy" id="74649"/>
    <lineage>
        <taxon>Eukaryota</taxon>
        <taxon>Viridiplantae</taxon>
        <taxon>Streptophyta</taxon>
        <taxon>Embryophyta</taxon>
        <taxon>Tracheophyta</taxon>
        <taxon>Spermatophyta</taxon>
        <taxon>Magnoliopsida</taxon>
        <taxon>eudicotyledons</taxon>
        <taxon>Gunneridae</taxon>
        <taxon>Pentapetalae</taxon>
        <taxon>rosids</taxon>
        <taxon>fabids</taxon>
        <taxon>Rosales</taxon>
        <taxon>Rosaceae</taxon>
        <taxon>Rosoideae</taxon>
        <taxon>Rosoideae incertae sedis</taxon>
        <taxon>Rosa</taxon>
    </lineage>
</organism>
<gene>
    <name evidence="2" type="ORF">RchiOBHm_Chr4g0398731</name>
</gene>
<feature type="region of interest" description="Disordered" evidence="1">
    <location>
        <begin position="52"/>
        <end position="71"/>
    </location>
</feature>
<proteinExistence type="predicted"/>
<dbReference type="InterPro" id="IPR053115">
    <property type="entry name" value="CDK_inhibitor"/>
</dbReference>